<evidence type="ECO:0000313" key="1">
    <source>
        <dbReference type="EMBL" id="MDR5896344.1"/>
    </source>
</evidence>
<sequence>MELAYLCRLRGIEVITLTDANHLAEGVMTNRCKGSRDNIVR</sequence>
<reference evidence="1 2" key="1">
    <citation type="submission" date="2023-04" db="EMBL/GenBank/DDBJ databases">
        <title>A long-awaited taxogenomic arrangement of the family Halomonadaceae.</title>
        <authorList>
            <person name="De La Haba R."/>
            <person name="Chuvochina M."/>
            <person name="Wittouck S."/>
            <person name="Arahal D.R."/>
            <person name="Sanchez-Porro C."/>
            <person name="Hugenholtz P."/>
            <person name="Ventosa A."/>
        </authorList>
    </citation>
    <scope>NUCLEOTIDE SEQUENCE [LARGE SCALE GENOMIC DNA]</scope>
    <source>
        <strain evidence="1 2">DSM 22428</strain>
    </source>
</reference>
<dbReference type="Proteomes" id="UP001269375">
    <property type="component" value="Unassembled WGS sequence"/>
</dbReference>
<gene>
    <name evidence="1" type="ORF">QC825_09700</name>
</gene>
<dbReference type="EMBL" id="JARWAO010000004">
    <property type="protein sequence ID" value="MDR5896344.1"/>
    <property type="molecule type" value="Genomic_DNA"/>
</dbReference>
<keyword evidence="2" id="KW-1185">Reference proteome</keyword>
<dbReference type="RefSeq" id="WP_285836140.1">
    <property type="nucleotide sequence ID" value="NZ_JAMLJI010000004.1"/>
</dbReference>
<organism evidence="1 2">
    <name type="scientific">Larsenimonas suaedae</name>
    <dbReference type="NCBI Taxonomy" id="1851019"/>
    <lineage>
        <taxon>Bacteria</taxon>
        <taxon>Pseudomonadati</taxon>
        <taxon>Pseudomonadota</taxon>
        <taxon>Gammaproteobacteria</taxon>
        <taxon>Oceanospirillales</taxon>
        <taxon>Halomonadaceae</taxon>
        <taxon>Larsenimonas</taxon>
    </lineage>
</organism>
<evidence type="ECO:0000313" key="2">
    <source>
        <dbReference type="Proteomes" id="UP001269375"/>
    </source>
</evidence>
<protein>
    <submittedName>
        <fullName evidence="1">Uncharacterized protein</fullName>
    </submittedName>
</protein>
<proteinExistence type="predicted"/>
<accession>A0ABU1GWB8</accession>
<comment type="caution">
    <text evidence="1">The sequence shown here is derived from an EMBL/GenBank/DDBJ whole genome shotgun (WGS) entry which is preliminary data.</text>
</comment>
<name>A0ABU1GWB8_9GAMM</name>